<dbReference type="AlphaFoldDB" id="A0A7Y3RLA7"/>
<evidence type="ECO:0000256" key="2">
    <source>
        <dbReference type="SAM" id="SignalP"/>
    </source>
</evidence>
<organism evidence="4 5">
    <name type="scientific">Parvularcula mediterranea</name>
    <dbReference type="NCBI Taxonomy" id="2732508"/>
    <lineage>
        <taxon>Bacteria</taxon>
        <taxon>Pseudomonadati</taxon>
        <taxon>Pseudomonadota</taxon>
        <taxon>Alphaproteobacteria</taxon>
        <taxon>Parvularculales</taxon>
        <taxon>Parvularculaceae</taxon>
        <taxon>Parvularcula</taxon>
    </lineage>
</organism>
<keyword evidence="1" id="KW-0812">Transmembrane</keyword>
<keyword evidence="5" id="KW-1185">Reference proteome</keyword>
<name>A0A7Y3RLA7_9PROT</name>
<reference evidence="4 5" key="1">
    <citation type="submission" date="2020-05" db="EMBL/GenBank/DDBJ databases">
        <title>Parvularcula mediterraneae sp. nov., isolated from polypropylene straw from shallow seawater of the seashore of Laganas in Zakynthos island, Greece.</title>
        <authorList>
            <person name="Szabo I."/>
            <person name="Al-Omari J."/>
            <person name="Rado J."/>
            <person name="Szerdahelyi G.S."/>
        </authorList>
    </citation>
    <scope>NUCLEOTIDE SEQUENCE [LARGE SCALE GENOMIC DNA]</scope>
    <source>
        <strain evidence="4 5">ZS-1/3</strain>
    </source>
</reference>
<dbReference type="RefSeq" id="WP_173198209.1">
    <property type="nucleotide sequence ID" value="NZ_JABFCX010000002.1"/>
</dbReference>
<keyword evidence="1" id="KW-1133">Transmembrane helix</keyword>
<dbReference type="Proteomes" id="UP000536835">
    <property type="component" value="Unassembled WGS sequence"/>
</dbReference>
<keyword evidence="1" id="KW-0472">Membrane</keyword>
<feature type="domain" description="CHRD" evidence="3">
    <location>
        <begin position="22"/>
        <end position="184"/>
    </location>
</feature>
<proteinExistence type="predicted"/>
<evidence type="ECO:0000313" key="5">
    <source>
        <dbReference type="Proteomes" id="UP000536835"/>
    </source>
</evidence>
<evidence type="ECO:0000313" key="4">
    <source>
        <dbReference type="EMBL" id="NNU16186.1"/>
    </source>
</evidence>
<evidence type="ECO:0000256" key="1">
    <source>
        <dbReference type="SAM" id="Phobius"/>
    </source>
</evidence>
<comment type="caution">
    <text evidence="4">The sequence shown here is derived from an EMBL/GenBank/DDBJ whole genome shotgun (WGS) entry which is preliminary data.</text>
</comment>
<keyword evidence="2" id="KW-0732">Signal</keyword>
<feature type="signal peptide" evidence="2">
    <location>
        <begin position="1"/>
        <end position="20"/>
    </location>
</feature>
<dbReference type="SMART" id="SM00754">
    <property type="entry name" value="CHRD"/>
    <property type="match status" value="1"/>
</dbReference>
<accession>A0A7Y3RLA7</accession>
<protein>
    <submittedName>
        <fullName evidence="4">CHRD domain-containing protein</fullName>
    </submittedName>
</protein>
<feature type="chain" id="PRO_5031005404" evidence="2">
    <location>
        <begin position="21"/>
        <end position="210"/>
    </location>
</feature>
<sequence>MQKLIAFAAAGLIAAGSAHAATTFTATLTGGQEVPPSGSQFVATANLELVDTNGDDILDALNMTVEIPSAFDFSATDAGIDGNDGSQVVTVFHIHSAPRGVNGPVAFGIIGPNSDTDMDRMFTLNDDGSVTHSNQWDLGEGNGTTLAAFLPALLAAAPGEDVGLYFNLHTEEFRGGELRGQLVATPIPGALPLFAGIAAAFGFARRRMSR</sequence>
<dbReference type="InterPro" id="IPR010895">
    <property type="entry name" value="CHRD"/>
</dbReference>
<dbReference type="Pfam" id="PF07452">
    <property type="entry name" value="CHRD"/>
    <property type="match status" value="1"/>
</dbReference>
<gene>
    <name evidence="4" type="ORF">HK107_07620</name>
</gene>
<evidence type="ECO:0000259" key="3">
    <source>
        <dbReference type="SMART" id="SM00754"/>
    </source>
</evidence>
<dbReference type="EMBL" id="JABFCX010000002">
    <property type="protein sequence ID" value="NNU16186.1"/>
    <property type="molecule type" value="Genomic_DNA"/>
</dbReference>
<feature type="transmembrane region" description="Helical" evidence="1">
    <location>
        <begin position="187"/>
        <end position="204"/>
    </location>
</feature>